<sequence>MAAQVIANSLGLALYRVDLSSVVSKYVGESSKNIERILSRAAKMNIVLFFDEADALFGKRTSEVKDAHDHFVNTDTSYLLQAIEEYPGIAILASNKKNAMDSAFLRRIRYVIEFPKPDPKQRRQLWQQLLQSMVNEKISAPLEEQLSRLSDVVELTGAQIKLSILSAIYMARREKVAVSISHLLRVLNWN</sequence>
<evidence type="ECO:0000256" key="1">
    <source>
        <dbReference type="ARBA" id="ARBA00022741"/>
    </source>
</evidence>
<dbReference type="RefSeq" id="WP_245118812.1">
    <property type="nucleotide sequence ID" value="NZ_CP095061.1"/>
</dbReference>
<dbReference type="EMBL" id="CP095061">
    <property type="protein sequence ID" value="UOQ64818.1"/>
    <property type="molecule type" value="Genomic_DNA"/>
</dbReference>
<evidence type="ECO:0000256" key="2">
    <source>
        <dbReference type="ARBA" id="ARBA00022840"/>
    </source>
</evidence>
<evidence type="ECO:0000313" key="5">
    <source>
        <dbReference type="Proteomes" id="UP000830401"/>
    </source>
</evidence>
<keyword evidence="1" id="KW-0547">Nucleotide-binding</keyword>
<organism evidence="4 5">
    <name type="scientific">Hymenobacter volaticus</name>
    <dbReference type="NCBI Taxonomy" id="2932254"/>
    <lineage>
        <taxon>Bacteria</taxon>
        <taxon>Pseudomonadati</taxon>
        <taxon>Bacteroidota</taxon>
        <taxon>Cytophagia</taxon>
        <taxon>Cytophagales</taxon>
        <taxon>Hymenobacteraceae</taxon>
        <taxon>Hymenobacter</taxon>
    </lineage>
</organism>
<dbReference type="Proteomes" id="UP000830401">
    <property type="component" value="Chromosome"/>
</dbReference>
<reference evidence="4" key="1">
    <citation type="submission" date="2022-04" db="EMBL/GenBank/DDBJ databases">
        <title>Hymenobacter sp. isolated from the air.</title>
        <authorList>
            <person name="Won M."/>
            <person name="Lee C.-M."/>
            <person name="Woen H.-Y."/>
            <person name="Kwon S.-W."/>
        </authorList>
    </citation>
    <scope>NUCLEOTIDE SEQUENCE</scope>
    <source>
        <strain evidence="4">5420S-77</strain>
    </source>
</reference>
<keyword evidence="2 4" id="KW-0067">ATP-binding</keyword>
<dbReference type="InterPro" id="IPR003959">
    <property type="entry name" value="ATPase_AAA_core"/>
</dbReference>
<name>A0ABY4G1W2_9BACT</name>
<dbReference type="SUPFAM" id="SSF52540">
    <property type="entry name" value="P-loop containing nucleoside triphosphate hydrolases"/>
    <property type="match status" value="1"/>
</dbReference>
<evidence type="ECO:0000259" key="3">
    <source>
        <dbReference type="Pfam" id="PF00004"/>
    </source>
</evidence>
<dbReference type="Gene3D" id="3.40.50.300">
    <property type="entry name" value="P-loop containing nucleotide triphosphate hydrolases"/>
    <property type="match status" value="1"/>
</dbReference>
<feature type="domain" description="ATPase AAA-type core" evidence="3">
    <location>
        <begin position="2"/>
        <end position="115"/>
    </location>
</feature>
<accession>A0ABY4G1W2</accession>
<dbReference type="GO" id="GO:0005524">
    <property type="term" value="F:ATP binding"/>
    <property type="evidence" value="ECO:0007669"/>
    <property type="project" value="UniProtKB-KW"/>
</dbReference>
<dbReference type="PANTHER" id="PTHR23073">
    <property type="entry name" value="26S PROTEASOME REGULATORY SUBUNIT"/>
    <property type="match status" value="1"/>
</dbReference>
<dbReference type="InterPro" id="IPR027417">
    <property type="entry name" value="P-loop_NTPase"/>
</dbReference>
<protein>
    <submittedName>
        <fullName evidence="4">ATP-binding protein</fullName>
    </submittedName>
</protein>
<dbReference type="InterPro" id="IPR050221">
    <property type="entry name" value="26S_Proteasome_ATPase"/>
</dbReference>
<proteinExistence type="predicted"/>
<dbReference type="Pfam" id="PF00004">
    <property type="entry name" value="AAA"/>
    <property type="match status" value="1"/>
</dbReference>
<keyword evidence="5" id="KW-1185">Reference proteome</keyword>
<evidence type="ECO:0000313" key="4">
    <source>
        <dbReference type="EMBL" id="UOQ64818.1"/>
    </source>
</evidence>
<gene>
    <name evidence="4" type="ORF">MUN86_14735</name>
</gene>
<dbReference type="CDD" id="cd19481">
    <property type="entry name" value="RecA-like_protease"/>
    <property type="match status" value="1"/>
</dbReference>